<accession>A0A9D2SYV4</accession>
<evidence type="ECO:0000313" key="6">
    <source>
        <dbReference type="Proteomes" id="UP000823882"/>
    </source>
</evidence>
<reference evidence="5" key="2">
    <citation type="submission" date="2021-04" db="EMBL/GenBank/DDBJ databases">
        <authorList>
            <person name="Gilroy R."/>
        </authorList>
    </citation>
    <scope>NUCLEOTIDE SEQUENCE</scope>
    <source>
        <strain evidence="5">CHK186-1790</strain>
    </source>
</reference>
<evidence type="ECO:0000313" key="5">
    <source>
        <dbReference type="EMBL" id="HJC40152.1"/>
    </source>
</evidence>
<comment type="similarity">
    <text evidence="2">Belongs to the bacterial solute-binding protein 2 family.</text>
</comment>
<feature type="domain" description="Periplasmic binding protein" evidence="4">
    <location>
        <begin position="41"/>
        <end position="272"/>
    </location>
</feature>
<evidence type="ECO:0000256" key="2">
    <source>
        <dbReference type="ARBA" id="ARBA00007639"/>
    </source>
</evidence>
<name>A0A9D2SYV4_9FIRM</name>
<protein>
    <submittedName>
        <fullName evidence="5">Substrate-binding domain-containing protein</fullName>
    </submittedName>
</protein>
<dbReference type="GO" id="GO:0030246">
    <property type="term" value="F:carbohydrate binding"/>
    <property type="evidence" value="ECO:0007669"/>
    <property type="project" value="UniProtKB-ARBA"/>
</dbReference>
<keyword evidence="3" id="KW-0732">Signal</keyword>
<evidence type="ECO:0000256" key="1">
    <source>
        <dbReference type="ARBA" id="ARBA00004196"/>
    </source>
</evidence>
<dbReference type="Pfam" id="PF13407">
    <property type="entry name" value="Peripla_BP_4"/>
    <property type="match status" value="1"/>
</dbReference>
<dbReference type="SUPFAM" id="SSF53822">
    <property type="entry name" value="Periplasmic binding protein-like I"/>
    <property type="match status" value="1"/>
</dbReference>
<comment type="subcellular location">
    <subcellularLocation>
        <location evidence="1">Cell envelope</location>
    </subcellularLocation>
</comment>
<gene>
    <name evidence="5" type="ORF">H9701_01180</name>
</gene>
<evidence type="ECO:0000256" key="3">
    <source>
        <dbReference type="ARBA" id="ARBA00022729"/>
    </source>
</evidence>
<proteinExistence type="inferred from homology"/>
<dbReference type="Proteomes" id="UP000823882">
    <property type="component" value="Unassembled WGS sequence"/>
</dbReference>
<dbReference type="InterPro" id="IPR025997">
    <property type="entry name" value="SBP_2_dom"/>
</dbReference>
<dbReference type="Gene3D" id="3.40.50.2300">
    <property type="match status" value="2"/>
</dbReference>
<dbReference type="InterPro" id="IPR028082">
    <property type="entry name" value="Peripla_BP_I"/>
</dbReference>
<reference evidence="5" key="1">
    <citation type="journal article" date="2021" name="PeerJ">
        <title>Extensive microbial diversity within the chicken gut microbiome revealed by metagenomics and culture.</title>
        <authorList>
            <person name="Gilroy R."/>
            <person name="Ravi A."/>
            <person name="Getino M."/>
            <person name="Pursley I."/>
            <person name="Horton D.L."/>
            <person name="Alikhan N.F."/>
            <person name="Baker D."/>
            <person name="Gharbi K."/>
            <person name="Hall N."/>
            <person name="Watson M."/>
            <person name="Adriaenssens E.M."/>
            <person name="Foster-Nyarko E."/>
            <person name="Jarju S."/>
            <person name="Secka A."/>
            <person name="Antonio M."/>
            <person name="Oren A."/>
            <person name="Chaudhuri R.R."/>
            <person name="La Ragione R."/>
            <person name="Hildebrand F."/>
            <person name="Pallen M.J."/>
        </authorList>
    </citation>
    <scope>NUCLEOTIDE SEQUENCE</scope>
    <source>
        <strain evidence="5">CHK186-1790</strain>
    </source>
</reference>
<dbReference type="PANTHER" id="PTHR46847">
    <property type="entry name" value="D-ALLOSE-BINDING PERIPLASMIC PROTEIN-RELATED"/>
    <property type="match status" value="1"/>
</dbReference>
<comment type="caution">
    <text evidence="5">The sequence shown here is derived from an EMBL/GenBank/DDBJ whole genome shotgun (WGS) entry which is preliminary data.</text>
</comment>
<dbReference type="GO" id="GO:0030313">
    <property type="term" value="C:cell envelope"/>
    <property type="evidence" value="ECO:0007669"/>
    <property type="project" value="UniProtKB-SubCell"/>
</dbReference>
<sequence>MGRIEKRVCIVVLAAFLLALGAMLLQTLLSGDSPTIYHITILLDGSDEAYWQNFRLGADRAARDRNADVRYVTRYEGAAAAAQVESLRQAWEGETDGVVLFPLDRGLLEAALEDAPAGLAVTAVGAPLESGRVDCVISADPEEMGRRLADALAADGRTAVTLYRSAQETETLALRRQGFLRRLEELGVRCTTVTTSPQGLFVLPEGRAAAALEPAMTEALCQAASSPRQVYGIGSSDLLLHYLEEGTAAALVVQSDYEAGYLSLLSVLEALENGRPQDQTLDCYTVTAENLFTDPMDQILFPSA</sequence>
<evidence type="ECO:0000259" key="4">
    <source>
        <dbReference type="Pfam" id="PF13407"/>
    </source>
</evidence>
<dbReference type="AlphaFoldDB" id="A0A9D2SYV4"/>
<organism evidence="5 6">
    <name type="scientific">Candidatus Intestinimonas pullistercoris</name>
    <dbReference type="NCBI Taxonomy" id="2838623"/>
    <lineage>
        <taxon>Bacteria</taxon>
        <taxon>Bacillati</taxon>
        <taxon>Bacillota</taxon>
        <taxon>Clostridia</taxon>
        <taxon>Eubacteriales</taxon>
        <taxon>Intestinimonas</taxon>
    </lineage>
</organism>
<dbReference type="PANTHER" id="PTHR46847:SF1">
    <property type="entry name" value="D-ALLOSE-BINDING PERIPLASMIC PROTEIN-RELATED"/>
    <property type="match status" value="1"/>
</dbReference>
<dbReference type="EMBL" id="DWWJ01000021">
    <property type="protein sequence ID" value="HJC40152.1"/>
    <property type="molecule type" value="Genomic_DNA"/>
</dbReference>